<dbReference type="Proteomes" id="UP000219356">
    <property type="component" value="Unassembled WGS sequence"/>
</dbReference>
<protein>
    <submittedName>
        <fullName evidence="2">Uncharacterized protein</fullName>
    </submittedName>
</protein>
<sequence>MAKKEELKDELKEETGGEVTAAAAKEPVKTEEDQNPTEDSTPKLKKRKFVAVQDFKDLKDNGKVYHKGDSFPKPANKNVSDERLQELLTASNNQKRSVIKEVE</sequence>
<evidence type="ECO:0000313" key="3">
    <source>
        <dbReference type="Proteomes" id="UP000219356"/>
    </source>
</evidence>
<reference evidence="3" key="1">
    <citation type="submission" date="2017-09" db="EMBL/GenBank/DDBJ databases">
        <authorList>
            <person name="Varghese N."/>
            <person name="Submissions S."/>
        </authorList>
    </citation>
    <scope>NUCLEOTIDE SEQUENCE [LARGE SCALE GENOMIC DNA]</scope>
    <source>
        <strain evidence="3">CGMCC 1.8913</strain>
    </source>
</reference>
<proteinExistence type="predicted"/>
<evidence type="ECO:0000313" key="2">
    <source>
        <dbReference type="EMBL" id="SNZ14553.1"/>
    </source>
</evidence>
<dbReference type="RefSeq" id="WP_245864781.1">
    <property type="nucleotide sequence ID" value="NZ_OBEK01000003.1"/>
</dbReference>
<name>A0A285P040_9BACI</name>
<dbReference type="EMBL" id="OBEK01000003">
    <property type="protein sequence ID" value="SNZ14553.1"/>
    <property type="molecule type" value="Genomic_DNA"/>
</dbReference>
<dbReference type="AlphaFoldDB" id="A0A285P040"/>
<accession>A0A285P040</accession>
<organism evidence="2 3">
    <name type="scientific">Terribacillus aidingensis</name>
    <dbReference type="NCBI Taxonomy" id="586416"/>
    <lineage>
        <taxon>Bacteria</taxon>
        <taxon>Bacillati</taxon>
        <taxon>Bacillota</taxon>
        <taxon>Bacilli</taxon>
        <taxon>Bacillales</taxon>
        <taxon>Bacillaceae</taxon>
        <taxon>Terribacillus</taxon>
    </lineage>
</organism>
<evidence type="ECO:0000256" key="1">
    <source>
        <dbReference type="SAM" id="MobiDB-lite"/>
    </source>
</evidence>
<keyword evidence="3" id="KW-1185">Reference proteome</keyword>
<feature type="region of interest" description="Disordered" evidence="1">
    <location>
        <begin position="1"/>
        <end position="46"/>
    </location>
</feature>
<gene>
    <name evidence="2" type="ORF">SAMN05421503_2475</name>
</gene>
<feature type="compositionally biased region" description="Basic and acidic residues" evidence="1">
    <location>
        <begin position="1"/>
        <end position="15"/>
    </location>
</feature>